<dbReference type="Pfam" id="PF05368">
    <property type="entry name" value="NmrA"/>
    <property type="match status" value="1"/>
</dbReference>
<feature type="domain" description="NmrA-like" evidence="3">
    <location>
        <begin position="1"/>
        <end position="264"/>
    </location>
</feature>
<dbReference type="PANTHER" id="PTHR42748">
    <property type="entry name" value="NITROGEN METABOLITE REPRESSION PROTEIN NMRA FAMILY MEMBER"/>
    <property type="match status" value="1"/>
</dbReference>
<dbReference type="SUPFAM" id="SSF51735">
    <property type="entry name" value="NAD(P)-binding Rossmann-fold domains"/>
    <property type="match status" value="1"/>
</dbReference>
<proteinExistence type="inferred from homology"/>
<dbReference type="AlphaFoldDB" id="M4ZRS6"/>
<dbReference type="Gene3D" id="3.40.50.720">
    <property type="entry name" value="NAD(P)-binding Rossmann-like Domain"/>
    <property type="match status" value="1"/>
</dbReference>
<evidence type="ECO:0000256" key="1">
    <source>
        <dbReference type="ARBA" id="ARBA00006328"/>
    </source>
</evidence>
<name>M4ZRS6_9ACTN</name>
<evidence type="ECO:0000313" key="4">
    <source>
        <dbReference type="EMBL" id="BAM98960.1"/>
    </source>
</evidence>
<protein>
    <submittedName>
        <fullName evidence="4">Putative NmrA family protein</fullName>
    </submittedName>
</protein>
<organism evidence="4">
    <name type="scientific">Streptosporangium amethystogenes</name>
    <dbReference type="NCBI Taxonomy" id="2002"/>
    <lineage>
        <taxon>Bacteria</taxon>
        <taxon>Bacillati</taxon>
        <taxon>Actinomycetota</taxon>
        <taxon>Actinomycetes</taxon>
        <taxon>Streptosporangiales</taxon>
        <taxon>Streptosporangiaceae</taxon>
        <taxon>Streptosporangium</taxon>
    </lineage>
</organism>
<dbReference type="CDD" id="cd05251">
    <property type="entry name" value="NmrA_like_SDR_a"/>
    <property type="match status" value="1"/>
</dbReference>
<comment type="similarity">
    <text evidence="1">Belongs to the NmrA-type oxidoreductase family.</text>
</comment>
<dbReference type="InterPro" id="IPR036291">
    <property type="entry name" value="NAD(P)-bd_dom_sf"/>
</dbReference>
<keyword evidence="2" id="KW-0521">NADP</keyword>
<dbReference type="InterPro" id="IPR008030">
    <property type="entry name" value="NmrA-like"/>
</dbReference>
<evidence type="ECO:0000256" key="2">
    <source>
        <dbReference type="ARBA" id="ARBA00022857"/>
    </source>
</evidence>
<evidence type="ECO:0000259" key="3">
    <source>
        <dbReference type="Pfam" id="PF05368"/>
    </source>
</evidence>
<dbReference type="Gene3D" id="3.90.25.10">
    <property type="entry name" value="UDP-galactose 4-epimerase, domain 1"/>
    <property type="match status" value="1"/>
</dbReference>
<reference evidence="4" key="1">
    <citation type="journal article" date="2013" name="Med. Chem. Commun.">
        <title>The muraminomicin biosynthetic gene cluster and enzymatic formation of the 2-deoxyaminoribosyl appendage.</title>
        <authorList>
            <person name="Chi X."/>
            <person name="Baba S."/>
            <person name="Tibrewal N."/>
            <person name="Funabashi M."/>
            <person name="Nonaka K."/>
            <person name="Van Lanen S.G."/>
        </authorList>
    </citation>
    <scope>NUCLEOTIDE SEQUENCE</scope>
    <source>
        <strain evidence="4">SANK 60709</strain>
    </source>
</reference>
<dbReference type="InterPro" id="IPR051164">
    <property type="entry name" value="NmrA-like_oxidored"/>
</dbReference>
<dbReference type="PANTHER" id="PTHR42748:SF7">
    <property type="entry name" value="NMRA LIKE REDOX SENSOR 1-RELATED"/>
    <property type="match status" value="1"/>
</dbReference>
<dbReference type="EMBL" id="AB746937">
    <property type="protein sequence ID" value="BAM98960.1"/>
    <property type="molecule type" value="Genomic_DNA"/>
</dbReference>
<sequence>MEKIIVVVGATGLQGRVVTAHLLAGGWRVRALTRDPDSASARALAAAGAELVRAEMGVLGSLVAAAEGAHGMFSVQPTVGSPGTPPDFTAEDEVRWGVNVAEAARAADIRHFVFASVAGAGRHDDEVLPRNVVSKWRIERHIARLGLPATILRPVSFMENYTGGHHLREGTVTTAFEPDVPQQIMAVDDVGVFAALAFAHPDEWIGRAIDLAGDEVTPRRIAEAIGAAIGRPVPYVHLPIETIRQAGKEFAFAYEWLNTLGWRADISAARRIHPGLMDLRTWLERTGAAQIEAFFETRRDA</sequence>
<accession>M4ZRS6</accession>